<evidence type="ECO:0000313" key="1">
    <source>
        <dbReference type="EMBL" id="MFC6772187.1"/>
    </source>
</evidence>
<keyword evidence="2" id="KW-1185">Reference proteome</keyword>
<protein>
    <submittedName>
        <fullName evidence="1">Uncharacterized protein</fullName>
    </submittedName>
</protein>
<dbReference type="AlphaFoldDB" id="A0ABD5T4H0"/>
<gene>
    <name evidence="1" type="ORF">ACFQDD_11790</name>
</gene>
<organism evidence="1 2">
    <name type="scientific">Halorubrum pallidum</name>
    <dbReference type="NCBI Taxonomy" id="1526114"/>
    <lineage>
        <taxon>Archaea</taxon>
        <taxon>Methanobacteriati</taxon>
        <taxon>Methanobacteriota</taxon>
        <taxon>Stenosarchaea group</taxon>
        <taxon>Halobacteria</taxon>
        <taxon>Halobacteriales</taxon>
        <taxon>Haloferacaceae</taxon>
        <taxon>Halorubrum</taxon>
    </lineage>
</organism>
<reference evidence="1 2" key="1">
    <citation type="journal article" date="2019" name="Int. J. Syst. Evol. Microbiol.">
        <title>The Global Catalogue of Microorganisms (GCM) 10K type strain sequencing project: providing services to taxonomists for standard genome sequencing and annotation.</title>
        <authorList>
            <consortium name="The Broad Institute Genomics Platform"/>
            <consortium name="The Broad Institute Genome Sequencing Center for Infectious Disease"/>
            <person name="Wu L."/>
            <person name="Ma J."/>
        </authorList>
    </citation>
    <scope>NUCLEOTIDE SEQUENCE [LARGE SCALE GENOMIC DNA]</scope>
    <source>
        <strain evidence="1 2">PJ61</strain>
    </source>
</reference>
<comment type="caution">
    <text evidence="1">The sequence shown here is derived from an EMBL/GenBank/DDBJ whole genome shotgun (WGS) entry which is preliminary data.</text>
</comment>
<evidence type="ECO:0000313" key="2">
    <source>
        <dbReference type="Proteomes" id="UP001596274"/>
    </source>
</evidence>
<accession>A0ABD5T4H0</accession>
<sequence length="47" mass="5481">MRTIGDAALDRKWTRADPLDYRGDRSAYQTVELERGRSEAVRPDRET</sequence>
<dbReference type="Proteomes" id="UP001596274">
    <property type="component" value="Unassembled WGS sequence"/>
</dbReference>
<dbReference type="EMBL" id="JBHSWT010000680">
    <property type="protein sequence ID" value="MFC6772187.1"/>
    <property type="molecule type" value="Genomic_DNA"/>
</dbReference>
<name>A0ABD5T4H0_9EURY</name>
<proteinExistence type="predicted"/>